<dbReference type="Proteomes" id="UP000199223">
    <property type="component" value="Unassembled WGS sequence"/>
</dbReference>
<dbReference type="EMBL" id="FNZA01000003">
    <property type="protein sequence ID" value="SEJ04368.1"/>
    <property type="molecule type" value="Genomic_DNA"/>
</dbReference>
<proteinExistence type="predicted"/>
<evidence type="ECO:0000313" key="1">
    <source>
        <dbReference type="EMBL" id="SEJ04368.1"/>
    </source>
</evidence>
<reference evidence="2" key="1">
    <citation type="submission" date="2016-10" db="EMBL/GenBank/DDBJ databases">
        <authorList>
            <person name="Varghese N."/>
            <person name="Submissions S."/>
        </authorList>
    </citation>
    <scope>NUCLEOTIDE SEQUENCE [LARGE SCALE GENOMIC DNA]</scope>
    <source>
        <strain evidence="2">CGMCC 1.10218</strain>
    </source>
</reference>
<name>A0A1H6VID9_9DEIO</name>
<dbReference type="AlphaFoldDB" id="A0A1H6VID9"/>
<gene>
    <name evidence="1" type="ORF">SAMN04488058_103179</name>
</gene>
<sequence length="288" mass="31426">MTMTQSASASHLSPAPAPLRLPVPRDHLVFGPLPTDFYPWTEVLAELELRQTQALTGVLDVQQGERWARFVWVRGELRGGIGAGGREVSLAGAMRGLPRAFVTLSLTEILVADLVWACRQVSPQSLNASWPAAHAQLERERFGGVVISGPHSSFWEDGRVVTGSLPQPGASCLAIAAPGSLDREALIEVWSELIALTRQAHPGFDELWKQLSLQASARYPVLDPFAGEVTVSRGQLRVHEDVPAQELRPALLATYRACLSRLGLNLSDLPLNLLRRRADWAATGLEQK</sequence>
<evidence type="ECO:0000313" key="2">
    <source>
        <dbReference type="Proteomes" id="UP000199223"/>
    </source>
</evidence>
<dbReference type="STRING" id="856736.SAMN04488058_103179"/>
<organism evidence="1 2">
    <name type="scientific">Deinococcus reticulitermitis</name>
    <dbReference type="NCBI Taxonomy" id="856736"/>
    <lineage>
        <taxon>Bacteria</taxon>
        <taxon>Thermotogati</taxon>
        <taxon>Deinococcota</taxon>
        <taxon>Deinococci</taxon>
        <taxon>Deinococcales</taxon>
        <taxon>Deinococcaceae</taxon>
        <taxon>Deinococcus</taxon>
    </lineage>
</organism>
<keyword evidence="2" id="KW-1185">Reference proteome</keyword>
<protein>
    <submittedName>
        <fullName evidence="1">Uncharacterized protein</fullName>
    </submittedName>
</protein>
<accession>A0A1H6VID9</accession>